<feature type="compositionally biased region" description="Low complexity" evidence="1">
    <location>
        <begin position="1"/>
        <end position="22"/>
    </location>
</feature>
<name>Q5VPH0_ORYSJ</name>
<accession>Q5VPH0</accession>
<evidence type="ECO:0000313" key="4">
    <source>
        <dbReference type="Proteomes" id="UP000000763"/>
    </source>
</evidence>
<dbReference type="EMBL" id="AP003708">
    <property type="protein sequence ID" value="BAD68655.1"/>
    <property type="molecule type" value="Genomic_DNA"/>
</dbReference>
<feature type="compositionally biased region" description="Acidic residues" evidence="1">
    <location>
        <begin position="92"/>
        <end position="102"/>
    </location>
</feature>
<sequence>MVRCSSFSSLNPSPSSSSGAAGEEAEGEVARARLLSRRPPPARAPLLSSLRPTPARAAPLLPPGGAHGRCPHAASFPAATGEMKRGEMGSEKEEEEGSEDDMWGPRGSHHF</sequence>
<organism evidence="3 4">
    <name type="scientific">Oryza sativa subsp. japonica</name>
    <name type="common">Rice</name>
    <dbReference type="NCBI Taxonomy" id="39947"/>
    <lineage>
        <taxon>Eukaryota</taxon>
        <taxon>Viridiplantae</taxon>
        <taxon>Streptophyta</taxon>
        <taxon>Embryophyta</taxon>
        <taxon>Tracheophyta</taxon>
        <taxon>Spermatophyta</taxon>
        <taxon>Magnoliopsida</taxon>
        <taxon>Liliopsida</taxon>
        <taxon>Poales</taxon>
        <taxon>Poaceae</taxon>
        <taxon>BOP clade</taxon>
        <taxon>Oryzoideae</taxon>
        <taxon>Oryzeae</taxon>
        <taxon>Oryzinae</taxon>
        <taxon>Oryza</taxon>
        <taxon>Oryza sativa</taxon>
    </lineage>
</organism>
<reference evidence="4" key="3">
    <citation type="journal article" date="2005" name="Nature">
        <title>The map-based sequence of the rice genome.</title>
        <authorList>
            <consortium name="International rice genome sequencing project (IRGSP)"/>
            <person name="Matsumoto T."/>
            <person name="Wu J."/>
            <person name="Kanamori H."/>
            <person name="Katayose Y."/>
            <person name="Fujisawa M."/>
            <person name="Namiki N."/>
            <person name="Mizuno H."/>
            <person name="Yamamoto K."/>
            <person name="Antonio B.A."/>
            <person name="Baba T."/>
            <person name="Sakata K."/>
            <person name="Nagamura Y."/>
            <person name="Aoki H."/>
            <person name="Arikawa K."/>
            <person name="Arita K."/>
            <person name="Bito T."/>
            <person name="Chiden Y."/>
            <person name="Fujitsuka N."/>
            <person name="Fukunaka R."/>
            <person name="Hamada M."/>
            <person name="Harada C."/>
            <person name="Hayashi A."/>
            <person name="Hijishita S."/>
            <person name="Honda M."/>
            <person name="Hosokawa S."/>
            <person name="Ichikawa Y."/>
            <person name="Idonuma A."/>
            <person name="Iijima M."/>
            <person name="Ikeda M."/>
            <person name="Ikeno M."/>
            <person name="Ito K."/>
            <person name="Ito S."/>
            <person name="Ito T."/>
            <person name="Ito Y."/>
            <person name="Ito Y."/>
            <person name="Iwabuchi A."/>
            <person name="Kamiya K."/>
            <person name="Karasawa W."/>
            <person name="Kurita K."/>
            <person name="Katagiri S."/>
            <person name="Kikuta A."/>
            <person name="Kobayashi H."/>
            <person name="Kobayashi N."/>
            <person name="Machita K."/>
            <person name="Maehara T."/>
            <person name="Masukawa M."/>
            <person name="Mizubayashi T."/>
            <person name="Mukai Y."/>
            <person name="Nagasaki H."/>
            <person name="Nagata Y."/>
            <person name="Naito S."/>
            <person name="Nakashima M."/>
            <person name="Nakama Y."/>
            <person name="Nakamichi Y."/>
            <person name="Nakamura M."/>
            <person name="Meguro A."/>
            <person name="Negishi M."/>
            <person name="Ohta I."/>
            <person name="Ohta T."/>
            <person name="Okamoto M."/>
            <person name="Ono N."/>
            <person name="Saji S."/>
            <person name="Sakaguchi M."/>
            <person name="Sakai K."/>
            <person name="Shibata M."/>
            <person name="Shimokawa T."/>
            <person name="Song J."/>
            <person name="Takazaki Y."/>
            <person name="Terasawa K."/>
            <person name="Tsugane M."/>
            <person name="Tsuji K."/>
            <person name="Ueda S."/>
            <person name="Waki K."/>
            <person name="Yamagata H."/>
            <person name="Yamamoto M."/>
            <person name="Yamamoto S."/>
            <person name="Yamane H."/>
            <person name="Yoshiki S."/>
            <person name="Yoshihara R."/>
            <person name="Yukawa K."/>
            <person name="Zhong H."/>
            <person name="Yano M."/>
            <person name="Yuan Q."/>
            <person name="Ouyang S."/>
            <person name="Liu J."/>
            <person name="Jones K.M."/>
            <person name="Gansberger K."/>
            <person name="Moffat K."/>
            <person name="Hill J."/>
            <person name="Bera J."/>
            <person name="Fadrosh D."/>
            <person name="Jin S."/>
            <person name="Johri S."/>
            <person name="Kim M."/>
            <person name="Overton L."/>
            <person name="Reardon M."/>
            <person name="Tsitrin T."/>
            <person name="Vuong H."/>
            <person name="Weaver B."/>
            <person name="Ciecko A."/>
            <person name="Tallon L."/>
            <person name="Jackson J."/>
            <person name="Pai G."/>
            <person name="Aken S.V."/>
            <person name="Utterback T."/>
            <person name="Reidmuller S."/>
            <person name="Feldblyum T."/>
            <person name="Hsiao J."/>
            <person name="Zismann V."/>
            <person name="Iobst S."/>
            <person name="de Vazeille A.R."/>
            <person name="Buell C.R."/>
            <person name="Ying K."/>
            <person name="Li Y."/>
            <person name="Lu T."/>
            <person name="Huang Y."/>
            <person name="Zhao Q."/>
            <person name="Feng Q."/>
            <person name="Zhang L."/>
            <person name="Zhu J."/>
            <person name="Weng Q."/>
            <person name="Mu J."/>
            <person name="Lu Y."/>
            <person name="Fan D."/>
            <person name="Liu Y."/>
            <person name="Guan J."/>
            <person name="Zhang Y."/>
            <person name="Yu S."/>
            <person name="Liu X."/>
            <person name="Zhang Y."/>
            <person name="Hong G."/>
            <person name="Han B."/>
            <person name="Choisne N."/>
            <person name="Demange N."/>
            <person name="Orjeda G."/>
            <person name="Samain S."/>
            <person name="Cattolico L."/>
            <person name="Pelletier E."/>
            <person name="Couloux A."/>
            <person name="Segurens B."/>
            <person name="Wincker P."/>
            <person name="D'Hont A."/>
            <person name="Scarpelli C."/>
            <person name="Weissenbach J."/>
            <person name="Salanoubat M."/>
            <person name="Quetier F."/>
            <person name="Yu Y."/>
            <person name="Kim H.R."/>
            <person name="Rambo T."/>
            <person name="Currie J."/>
            <person name="Collura K."/>
            <person name="Luo M."/>
            <person name="Yang T."/>
            <person name="Ammiraju J.S.S."/>
            <person name="Engler F."/>
            <person name="Soderlund C."/>
            <person name="Wing R.A."/>
            <person name="Palmer L.E."/>
            <person name="de la Bastide M."/>
            <person name="Spiegel L."/>
            <person name="Nascimento L."/>
            <person name="Zutavern T."/>
            <person name="O'Shaughnessy A."/>
            <person name="Dike S."/>
            <person name="Dedhia N."/>
            <person name="Preston R."/>
            <person name="Balija V."/>
            <person name="McCombie W.R."/>
            <person name="Chow T."/>
            <person name="Chen H."/>
            <person name="Chung M."/>
            <person name="Chen C."/>
            <person name="Shaw J."/>
            <person name="Wu H."/>
            <person name="Hsiao K."/>
            <person name="Chao Y."/>
            <person name="Chu M."/>
            <person name="Cheng C."/>
            <person name="Hour A."/>
            <person name="Lee P."/>
            <person name="Lin S."/>
            <person name="Lin Y."/>
            <person name="Liou J."/>
            <person name="Liu S."/>
            <person name="Hsing Y."/>
            <person name="Raghuvanshi S."/>
            <person name="Mohanty A."/>
            <person name="Bharti A.K."/>
            <person name="Gaur A."/>
            <person name="Gupta V."/>
            <person name="Kumar D."/>
            <person name="Ravi V."/>
            <person name="Vij S."/>
            <person name="Kapur A."/>
            <person name="Khurana P."/>
            <person name="Khurana P."/>
            <person name="Khurana J.P."/>
            <person name="Tyagi A.K."/>
            <person name="Gaikwad K."/>
            <person name="Singh A."/>
            <person name="Dalal V."/>
            <person name="Srivastava S."/>
            <person name="Dixit A."/>
            <person name="Pal A.K."/>
            <person name="Ghazi I.A."/>
            <person name="Yadav M."/>
            <person name="Pandit A."/>
            <person name="Bhargava A."/>
            <person name="Sureshbabu K."/>
            <person name="Batra K."/>
            <person name="Sharma T.R."/>
            <person name="Mohapatra T."/>
            <person name="Singh N.K."/>
            <person name="Messing J."/>
            <person name="Nelson A.B."/>
            <person name="Fuks G."/>
            <person name="Kavchok S."/>
            <person name="Keizer G."/>
            <person name="Linton E."/>
            <person name="Llaca V."/>
            <person name="Song R."/>
            <person name="Tanyolac B."/>
            <person name="Young S."/>
            <person name="Ho-Il K."/>
            <person name="Hahn J.H."/>
            <person name="Sangsakoo G."/>
            <person name="Vanavichit A."/>
            <person name="de Mattos Luiz.A.T."/>
            <person name="Zimmer P.D."/>
            <person name="Malone G."/>
            <person name="Dellagostin O."/>
            <person name="de Oliveira A.C."/>
            <person name="Bevan M."/>
            <person name="Bancroft I."/>
            <person name="Minx P."/>
            <person name="Cordum H."/>
            <person name="Wilson R."/>
            <person name="Cheng Z."/>
            <person name="Jin W."/>
            <person name="Jiang J."/>
            <person name="Leong S.A."/>
            <person name="Iwama H."/>
            <person name="Gojobori T."/>
            <person name="Itoh T."/>
            <person name="Niimura Y."/>
            <person name="Fujii Y."/>
            <person name="Habara T."/>
            <person name="Sakai H."/>
            <person name="Sato Y."/>
            <person name="Wilson G."/>
            <person name="Kumar K."/>
            <person name="McCouch S."/>
            <person name="Juretic N."/>
            <person name="Hoen D."/>
            <person name="Wright S."/>
            <person name="Bruskiewich R."/>
            <person name="Bureau T."/>
            <person name="Miyao A."/>
            <person name="Hirochika H."/>
            <person name="Nishikawa T."/>
            <person name="Kadowaki K."/>
            <person name="Sugiura M."/>
            <person name="Burr B."/>
            <person name="Sasaki T."/>
        </authorList>
    </citation>
    <scope>NUCLEOTIDE SEQUENCE [LARGE SCALE GENOMIC DNA]</scope>
    <source>
        <strain evidence="4">cv. Nipponbare</strain>
    </source>
</reference>
<proteinExistence type="predicted"/>
<feature type="compositionally biased region" description="Basic and acidic residues" evidence="1">
    <location>
        <begin position="82"/>
        <end position="91"/>
    </location>
</feature>
<feature type="region of interest" description="Disordered" evidence="1">
    <location>
        <begin position="1"/>
        <end position="111"/>
    </location>
</feature>
<dbReference type="AlphaFoldDB" id="Q5VPH0"/>
<reference evidence="2" key="1">
    <citation type="submission" date="2001-04" db="EMBL/GenBank/DDBJ databases">
        <title>Oryza sativa nipponbare(GA3) genomic DNA, chromosome 6, PAC clone:P0548D03.</title>
        <authorList>
            <person name="Sasaki T."/>
            <person name="Matsumoto T."/>
            <person name="Yamamoto K."/>
        </authorList>
    </citation>
    <scope>NUCLEOTIDE SEQUENCE</scope>
</reference>
<gene>
    <name evidence="3" type="ORF">OSJNBa0041F13.10</name>
    <name evidence="2" type="ORF">P0548D03.40</name>
</gene>
<evidence type="ECO:0000313" key="3">
    <source>
        <dbReference type="EMBL" id="BAD68655.1"/>
    </source>
</evidence>
<evidence type="ECO:0000256" key="1">
    <source>
        <dbReference type="SAM" id="MobiDB-lite"/>
    </source>
</evidence>
<protein>
    <submittedName>
        <fullName evidence="3">Uncharacterized protein</fullName>
    </submittedName>
</protein>
<reference evidence="3" key="2">
    <citation type="submission" date="2001-05" db="EMBL/GenBank/DDBJ databases">
        <title>Oryza sativa nipponbare(GA3) genomic DNA, chromosome 6, BAC clone:OSJNBa0041F13.</title>
        <authorList>
            <person name="Sasaki T."/>
            <person name="Matsumoto T."/>
            <person name="Yamamoto K."/>
        </authorList>
    </citation>
    <scope>NUCLEOTIDE SEQUENCE</scope>
</reference>
<dbReference type="Proteomes" id="UP000000763">
    <property type="component" value="Chromosome 6"/>
</dbReference>
<evidence type="ECO:0000313" key="2">
    <source>
        <dbReference type="EMBL" id="BAD68475.1"/>
    </source>
</evidence>
<reference evidence="4" key="4">
    <citation type="journal article" date="2008" name="Nucleic Acids Res.">
        <title>The rice annotation project database (RAP-DB): 2008 update.</title>
        <authorList>
            <consortium name="The rice annotation project (RAP)"/>
        </authorList>
    </citation>
    <scope>GENOME REANNOTATION</scope>
    <source>
        <strain evidence="4">cv. Nipponbare</strain>
    </source>
</reference>
<feature type="compositionally biased region" description="Low complexity" evidence="1">
    <location>
        <begin position="44"/>
        <end position="59"/>
    </location>
</feature>
<dbReference type="EMBL" id="AP003526">
    <property type="protein sequence ID" value="BAD68475.1"/>
    <property type="molecule type" value="Genomic_DNA"/>
</dbReference>